<evidence type="ECO:0000256" key="3">
    <source>
        <dbReference type="ARBA" id="ARBA00022833"/>
    </source>
</evidence>
<keyword evidence="9" id="KW-1185">Reference proteome</keyword>
<evidence type="ECO:0000259" key="7">
    <source>
        <dbReference type="PROSITE" id="PS50950"/>
    </source>
</evidence>
<comment type="caution">
    <text evidence="8">The sequence shown here is derived from an EMBL/GenBank/DDBJ whole genome shotgun (WGS) entry which is preliminary data.</text>
</comment>
<reference evidence="8 9" key="1">
    <citation type="journal article" date="2023" name="Mol. Biol. Evol.">
        <title>Genomics of Secondarily Temperate Adaptation in the Only Non-Antarctic Icefish.</title>
        <authorList>
            <person name="Rivera-Colon A.G."/>
            <person name="Rayamajhi N."/>
            <person name="Minhas B.F."/>
            <person name="Madrigal G."/>
            <person name="Bilyk K.T."/>
            <person name="Yoon V."/>
            <person name="Hune M."/>
            <person name="Gregory S."/>
            <person name="Cheng C.H.C."/>
            <person name="Catchen J.M."/>
        </authorList>
    </citation>
    <scope>NUCLEOTIDE SEQUENCE [LARGE SCALE GENOMIC DNA]</scope>
    <source>
        <tissue evidence="8">White muscle</tissue>
    </source>
</reference>
<evidence type="ECO:0000256" key="5">
    <source>
        <dbReference type="PROSITE-ProRule" id="PRU00309"/>
    </source>
</evidence>
<dbReference type="EMBL" id="JAURVH010001535">
    <property type="protein sequence ID" value="KAK5893743.1"/>
    <property type="molecule type" value="Genomic_DNA"/>
</dbReference>
<evidence type="ECO:0000313" key="8">
    <source>
        <dbReference type="EMBL" id="KAK5893743.1"/>
    </source>
</evidence>
<accession>A0AAN8C270</accession>
<evidence type="ECO:0000256" key="2">
    <source>
        <dbReference type="ARBA" id="ARBA00022771"/>
    </source>
</evidence>
<dbReference type="Pfam" id="PF05485">
    <property type="entry name" value="THAP"/>
    <property type="match status" value="1"/>
</dbReference>
<gene>
    <name evidence="8" type="ORF">CgunFtcFv8_006585</name>
</gene>
<dbReference type="InterPro" id="IPR052224">
    <property type="entry name" value="THAP_domain_protein"/>
</dbReference>
<protein>
    <recommendedName>
        <fullName evidence="7">THAP-type domain-containing protein</fullName>
    </recommendedName>
</protein>
<keyword evidence="3" id="KW-0862">Zinc</keyword>
<dbReference type="PROSITE" id="PS50950">
    <property type="entry name" value="ZF_THAP"/>
    <property type="match status" value="1"/>
</dbReference>
<dbReference type="SUPFAM" id="SSF57716">
    <property type="entry name" value="Glucocorticoid receptor-like (DNA-binding domain)"/>
    <property type="match status" value="1"/>
</dbReference>
<dbReference type="InterPro" id="IPR006612">
    <property type="entry name" value="THAP_Znf"/>
</dbReference>
<dbReference type="PANTHER" id="PTHR46927">
    <property type="entry name" value="AGAP005574-PA"/>
    <property type="match status" value="1"/>
</dbReference>
<sequence>MFLFPKDEDLSKAWAKQVQRTRKDWEPTKYSVLCSEHFTRDSFDESALLRAQMGIATKRTLILKKGAIPTVFPRVGTSAVGQLSTSTSRPARSAFAMRERKRKVEELLAESVVESSSFASTEESMEMATDTDMAPEQERQSQDQACQTDWTPTATVSIKTQTGKQLTKTQSKDNATIDWLIVLHY</sequence>
<dbReference type="AlphaFoldDB" id="A0AAN8C270"/>
<proteinExistence type="predicted"/>
<dbReference type="PANTHER" id="PTHR46927:SF3">
    <property type="entry name" value="THAP-TYPE DOMAIN-CONTAINING PROTEIN"/>
    <property type="match status" value="1"/>
</dbReference>
<dbReference type="SMART" id="SM00692">
    <property type="entry name" value="DM3"/>
    <property type="match status" value="1"/>
</dbReference>
<keyword evidence="2 5" id="KW-0863">Zinc-finger</keyword>
<dbReference type="Proteomes" id="UP001331515">
    <property type="component" value="Unassembled WGS sequence"/>
</dbReference>
<keyword evidence="4 5" id="KW-0238">DNA-binding</keyword>
<feature type="domain" description="THAP-type" evidence="7">
    <location>
        <begin position="1"/>
        <end position="72"/>
    </location>
</feature>
<evidence type="ECO:0000313" key="9">
    <source>
        <dbReference type="Proteomes" id="UP001331515"/>
    </source>
</evidence>
<keyword evidence="1" id="KW-0479">Metal-binding</keyword>
<evidence type="ECO:0000256" key="6">
    <source>
        <dbReference type="SAM" id="MobiDB-lite"/>
    </source>
</evidence>
<name>A0AAN8C270_CHAGU</name>
<evidence type="ECO:0000256" key="4">
    <source>
        <dbReference type="ARBA" id="ARBA00023125"/>
    </source>
</evidence>
<evidence type="ECO:0000256" key="1">
    <source>
        <dbReference type="ARBA" id="ARBA00022723"/>
    </source>
</evidence>
<dbReference type="GO" id="GO:0008270">
    <property type="term" value="F:zinc ion binding"/>
    <property type="evidence" value="ECO:0007669"/>
    <property type="project" value="UniProtKB-KW"/>
</dbReference>
<feature type="region of interest" description="Disordered" evidence="6">
    <location>
        <begin position="115"/>
        <end position="150"/>
    </location>
</feature>
<dbReference type="GO" id="GO:0003677">
    <property type="term" value="F:DNA binding"/>
    <property type="evidence" value="ECO:0007669"/>
    <property type="project" value="UniProtKB-UniRule"/>
</dbReference>
<dbReference type="SMART" id="SM00980">
    <property type="entry name" value="THAP"/>
    <property type="match status" value="1"/>
</dbReference>
<organism evidence="8 9">
    <name type="scientific">Champsocephalus gunnari</name>
    <name type="common">Mackerel icefish</name>
    <dbReference type="NCBI Taxonomy" id="52237"/>
    <lineage>
        <taxon>Eukaryota</taxon>
        <taxon>Metazoa</taxon>
        <taxon>Chordata</taxon>
        <taxon>Craniata</taxon>
        <taxon>Vertebrata</taxon>
        <taxon>Euteleostomi</taxon>
        <taxon>Actinopterygii</taxon>
        <taxon>Neopterygii</taxon>
        <taxon>Teleostei</taxon>
        <taxon>Neoteleostei</taxon>
        <taxon>Acanthomorphata</taxon>
        <taxon>Eupercaria</taxon>
        <taxon>Perciformes</taxon>
        <taxon>Notothenioidei</taxon>
        <taxon>Channichthyidae</taxon>
        <taxon>Champsocephalus</taxon>
    </lineage>
</organism>